<dbReference type="RefSeq" id="WP_268758059.1">
    <property type="nucleotide sequence ID" value="NZ_CP113836.1"/>
</dbReference>
<evidence type="ECO:0000313" key="4">
    <source>
        <dbReference type="EMBL" id="WAL67962.1"/>
    </source>
</evidence>
<protein>
    <submittedName>
        <fullName evidence="4">DUF1205 domain-containing protein</fullName>
    </submittedName>
</protein>
<dbReference type="InterPro" id="IPR048284">
    <property type="entry name" value="EryCIII-like_N"/>
</dbReference>
<accession>A0ABY7B7K6</accession>
<reference evidence="4" key="1">
    <citation type="submission" date="2022-11" db="EMBL/GenBank/DDBJ databases">
        <authorList>
            <person name="Mo P."/>
        </authorList>
    </citation>
    <scope>NUCLEOTIDE SEQUENCE</scope>
    <source>
        <strain evidence="4">HUAS 11-8</strain>
    </source>
</reference>
<organism evidence="4 5">
    <name type="scientific">Amycolatopsis cynarae</name>
    <dbReference type="NCBI Taxonomy" id="2995223"/>
    <lineage>
        <taxon>Bacteria</taxon>
        <taxon>Bacillati</taxon>
        <taxon>Actinomycetota</taxon>
        <taxon>Actinomycetes</taxon>
        <taxon>Pseudonocardiales</taxon>
        <taxon>Pseudonocardiaceae</taxon>
        <taxon>Amycolatopsis</taxon>
    </lineage>
</organism>
<proteinExistence type="predicted"/>
<keyword evidence="5" id="KW-1185">Reference proteome</keyword>
<dbReference type="Pfam" id="PF06722">
    <property type="entry name" value="EryCIII-like_C"/>
    <property type="match status" value="1"/>
</dbReference>
<name>A0ABY7B7K6_9PSEU</name>
<dbReference type="Proteomes" id="UP001163203">
    <property type="component" value="Chromosome"/>
</dbReference>
<dbReference type="SUPFAM" id="SSF53756">
    <property type="entry name" value="UDP-Glycosyltransferase/glycogen phosphorylase"/>
    <property type="match status" value="1"/>
</dbReference>
<evidence type="ECO:0000259" key="3">
    <source>
        <dbReference type="Pfam" id="PF21036"/>
    </source>
</evidence>
<dbReference type="EMBL" id="CP113836">
    <property type="protein sequence ID" value="WAL67962.1"/>
    <property type="molecule type" value="Genomic_DNA"/>
</dbReference>
<feature type="domain" description="Erythromycin biosynthesis protein CIII-like N-terminal" evidence="3">
    <location>
        <begin position="119"/>
        <end position="168"/>
    </location>
</feature>
<dbReference type="Gene3D" id="3.40.50.2000">
    <property type="entry name" value="Glycogen Phosphorylase B"/>
    <property type="match status" value="3"/>
</dbReference>
<feature type="domain" description="Erythromycin biosynthesis protein CIII-like C-terminal" evidence="2">
    <location>
        <begin position="177"/>
        <end position="303"/>
    </location>
</feature>
<evidence type="ECO:0000313" key="5">
    <source>
        <dbReference type="Proteomes" id="UP001163203"/>
    </source>
</evidence>
<evidence type="ECO:0000256" key="1">
    <source>
        <dbReference type="ARBA" id="ARBA00022679"/>
    </source>
</evidence>
<dbReference type="InterPro" id="IPR010610">
    <property type="entry name" value="EryCIII-like_C"/>
</dbReference>
<evidence type="ECO:0000259" key="2">
    <source>
        <dbReference type="Pfam" id="PF06722"/>
    </source>
</evidence>
<keyword evidence="1" id="KW-0808">Transferase</keyword>
<gene>
    <name evidence="4" type="ORF">ORV05_09385</name>
</gene>
<dbReference type="Pfam" id="PF21036">
    <property type="entry name" value="EryCIII-like_N"/>
    <property type="match status" value="1"/>
</dbReference>
<sequence length="305" mass="31286">MRVLLAAPSSPARLHNLVPLAWALRTAGHDVKIAGRPSFVDEILRTGCVAVDLESGDETSLAESAALVEFARLWRPAIVVSDGRAPAGTAAARAVEAVAVRLLGALDEPVAGETGAGPTFDTVPPSLRVSDGSAGAARAVRHVPYFGPAEVPTWLRRKARRGRILLSLTDAALFGPVFDAVARLDAELVCAARAERIPDGVGVPANVRLVDSAPPAALLPTCAAVVHEGDAALALAAVTHGLPQLSLTESVFAVRVAEAGAGVVAAPGRIQDLLADEALRTGASALQGEIAALPAPREVVAELTR</sequence>